<dbReference type="AlphaFoldDB" id="A0A4V2YCN1"/>
<dbReference type="Gene3D" id="3.30.465.10">
    <property type="match status" value="1"/>
</dbReference>
<evidence type="ECO:0000256" key="3">
    <source>
        <dbReference type="ARBA" id="ARBA00022630"/>
    </source>
</evidence>
<dbReference type="InterPro" id="IPR016169">
    <property type="entry name" value="FAD-bd_PCMH_sub2"/>
</dbReference>
<dbReference type="Gene3D" id="3.40.462.20">
    <property type="match status" value="1"/>
</dbReference>
<keyword evidence="4" id="KW-0274">FAD</keyword>
<keyword evidence="8" id="KW-1185">Reference proteome</keyword>
<feature type="domain" description="FAD-binding PCMH-type" evidence="6">
    <location>
        <begin position="33"/>
        <end position="201"/>
    </location>
</feature>
<name>A0A4V2YCN1_9ACTN</name>
<dbReference type="Pfam" id="PF01565">
    <property type="entry name" value="FAD_binding_4"/>
    <property type="match status" value="1"/>
</dbReference>
<dbReference type="PANTHER" id="PTHR42973:SF39">
    <property type="entry name" value="FAD-BINDING PCMH-TYPE DOMAIN-CONTAINING PROTEIN"/>
    <property type="match status" value="1"/>
</dbReference>
<dbReference type="InterPro" id="IPR016167">
    <property type="entry name" value="FAD-bd_PCMH_sub1"/>
</dbReference>
<dbReference type="SUPFAM" id="SSF56176">
    <property type="entry name" value="FAD-binding/transporter-associated domain-like"/>
    <property type="match status" value="1"/>
</dbReference>
<dbReference type="Gene3D" id="3.30.43.10">
    <property type="entry name" value="Uridine Diphospho-n-acetylenolpyruvylglucosamine Reductase, domain 2"/>
    <property type="match status" value="1"/>
</dbReference>
<comment type="similarity">
    <text evidence="2">Belongs to the oxygen-dependent FAD-linked oxidoreductase family.</text>
</comment>
<comment type="cofactor">
    <cofactor evidence="1">
        <name>FAD</name>
        <dbReference type="ChEBI" id="CHEBI:57692"/>
    </cofactor>
</comment>
<accession>A0A4V2YCN1</accession>
<evidence type="ECO:0000313" key="8">
    <source>
        <dbReference type="Proteomes" id="UP000294543"/>
    </source>
</evidence>
<evidence type="ECO:0000313" key="7">
    <source>
        <dbReference type="EMBL" id="TDD12156.1"/>
    </source>
</evidence>
<dbReference type="GO" id="GO:0016491">
    <property type="term" value="F:oxidoreductase activity"/>
    <property type="evidence" value="ECO:0007669"/>
    <property type="project" value="UniProtKB-KW"/>
</dbReference>
<gene>
    <name evidence="7" type="ORF">E1294_44095</name>
</gene>
<sequence length="435" mass="45573">MTNADMRSVVDGRVLLPGDDGFERASKAWNLSVDQPVAAVVEARDAGDVAAVVRYAGKAGLSVSAQPSGHGASGDTEGVILLRTGRLGGVEVRPEERLARAGAGVRWGEVLTAAGKHGLTGLAGSSPVVSVTGYTLGGGLSWFSRKHGFAADSVRAFDVIGADGEPARVSADSDPDLFWALRGGGGDFAVVTAIEFELHPAPALYGGRILWPGHRSHEVFEAFRELTAEAPDELTLWFNRVRFPQAPPMVALDLAFLGTEDEGRALLGRLGRIDEVIADKRGTVAVADLGDITADPTDPAPGRSRAELLTGLDDAAAVTLLDSPIEPLAAVQIRHLGGALARRRPGAGPSGPLAEPYLLYLFGIAPTSDLVAAVGAKQGWYAGELDVSGRKPYTLLAPGERAADAFTEEAAGRLRQIKRARDPHNVLRANFPVLA</sequence>
<evidence type="ECO:0000259" key="6">
    <source>
        <dbReference type="PROSITE" id="PS51387"/>
    </source>
</evidence>
<comment type="caution">
    <text evidence="7">The sequence shown here is derived from an EMBL/GenBank/DDBJ whole genome shotgun (WGS) entry which is preliminary data.</text>
</comment>
<dbReference type="PROSITE" id="PS51387">
    <property type="entry name" value="FAD_PCMH"/>
    <property type="match status" value="1"/>
</dbReference>
<dbReference type="InterPro" id="IPR036318">
    <property type="entry name" value="FAD-bd_PCMH-like_sf"/>
</dbReference>
<evidence type="ECO:0000256" key="4">
    <source>
        <dbReference type="ARBA" id="ARBA00022827"/>
    </source>
</evidence>
<dbReference type="InterPro" id="IPR006094">
    <property type="entry name" value="Oxid_FAD_bind_N"/>
</dbReference>
<dbReference type="InterPro" id="IPR050416">
    <property type="entry name" value="FAD-linked_Oxidoreductase"/>
</dbReference>
<evidence type="ECO:0000256" key="1">
    <source>
        <dbReference type="ARBA" id="ARBA00001974"/>
    </source>
</evidence>
<proteinExistence type="inferred from homology"/>
<protein>
    <submittedName>
        <fullName evidence="7">FAD-binding oxidoreductase</fullName>
    </submittedName>
</protein>
<evidence type="ECO:0000256" key="2">
    <source>
        <dbReference type="ARBA" id="ARBA00005466"/>
    </source>
</evidence>
<organism evidence="7 8">
    <name type="scientific">Nonomuraea diastatica</name>
    <dbReference type="NCBI Taxonomy" id="1848329"/>
    <lineage>
        <taxon>Bacteria</taxon>
        <taxon>Bacillati</taxon>
        <taxon>Actinomycetota</taxon>
        <taxon>Actinomycetes</taxon>
        <taxon>Streptosporangiales</taxon>
        <taxon>Streptosporangiaceae</taxon>
        <taxon>Nonomuraea</taxon>
    </lineage>
</organism>
<keyword evidence="5" id="KW-0560">Oxidoreductase</keyword>
<evidence type="ECO:0000256" key="5">
    <source>
        <dbReference type="ARBA" id="ARBA00023002"/>
    </source>
</evidence>
<dbReference type="GO" id="GO:0071949">
    <property type="term" value="F:FAD binding"/>
    <property type="evidence" value="ECO:0007669"/>
    <property type="project" value="InterPro"/>
</dbReference>
<dbReference type="Proteomes" id="UP000294543">
    <property type="component" value="Unassembled WGS sequence"/>
</dbReference>
<dbReference type="PANTHER" id="PTHR42973">
    <property type="entry name" value="BINDING OXIDOREDUCTASE, PUTATIVE (AFU_ORTHOLOGUE AFUA_1G17690)-RELATED"/>
    <property type="match status" value="1"/>
</dbReference>
<keyword evidence="3" id="KW-0285">Flavoprotein</keyword>
<dbReference type="RefSeq" id="WP_132517439.1">
    <property type="nucleotide sequence ID" value="NZ_SMKP01000206.1"/>
</dbReference>
<dbReference type="OrthoDB" id="5169292at2"/>
<dbReference type="EMBL" id="SMKP01000206">
    <property type="protein sequence ID" value="TDD12156.1"/>
    <property type="molecule type" value="Genomic_DNA"/>
</dbReference>
<dbReference type="InterPro" id="IPR016166">
    <property type="entry name" value="FAD-bd_PCMH"/>
</dbReference>
<reference evidence="7 8" key="1">
    <citation type="submission" date="2019-03" db="EMBL/GenBank/DDBJ databases">
        <title>Draft genome sequences of novel Actinobacteria.</title>
        <authorList>
            <person name="Sahin N."/>
            <person name="Ay H."/>
            <person name="Saygin H."/>
        </authorList>
    </citation>
    <scope>NUCLEOTIDE SEQUENCE [LARGE SCALE GENOMIC DNA]</scope>
    <source>
        <strain evidence="7 8">KC712</strain>
    </source>
</reference>